<dbReference type="GO" id="GO:0008270">
    <property type="term" value="F:zinc ion binding"/>
    <property type="evidence" value="ECO:0007669"/>
    <property type="project" value="InterPro"/>
</dbReference>
<feature type="region of interest" description="Disordered" evidence="2">
    <location>
        <begin position="55"/>
        <end position="85"/>
    </location>
</feature>
<keyword evidence="1" id="KW-0539">Nucleus</keyword>
<evidence type="ECO:0000313" key="4">
    <source>
        <dbReference type="EMBL" id="KAK2600319.1"/>
    </source>
</evidence>
<sequence length="489" mass="54869">MVGVPGKYKGCETCRRRRVKCSNERPFCRNCMNSGRTCEGYERHRVFITGTLETKGRVASHPKKNSPGPSASAIHKSKPKAEERKKVIKQVQPPTSAWDDFINLSADGADSPVLMTALQTNLSGVTKQDYSQTGEFILDLPPYVPTDLHSFLDVDPDTQSTCMVRIGSSDAGSSSSDGYCVYLYDQNSPTPPLDPEMWHDTSEQINAVKNREPGQFSSFPNHQFFVRVYRPLAASLALLHRRESHLSSPDWMSRPWESHPKSQLDQLLDLALRLPAVFEKVDSLLASAATTTRRLELQEILSNCLVLEGQFSRWLAGTALGSADPRPAFWVDNLEGMTGDIPFEHPFTFRDSQTGLTMVYYWMCQLLFHRSIEAVHAAVFQPVIDAYPDVWMGLPTSLQIDISLYQDSHELAANICRGLDAVLTATVQPDMLVAPMTVVGDFYHELNTISQDGVLEMMWLDSFKGRLFAKGQHVTNILQEQQWTNIAMF</sequence>
<dbReference type="InterPro" id="IPR036864">
    <property type="entry name" value="Zn2-C6_fun-type_DNA-bd_sf"/>
</dbReference>
<proteinExistence type="predicted"/>
<evidence type="ECO:0000256" key="1">
    <source>
        <dbReference type="ARBA" id="ARBA00023242"/>
    </source>
</evidence>
<accession>A0AAJ0CRE4</accession>
<dbReference type="Gene3D" id="4.10.240.10">
    <property type="entry name" value="Zn(2)-C6 fungal-type DNA-binding domain"/>
    <property type="match status" value="1"/>
</dbReference>
<dbReference type="PROSITE" id="PS50048">
    <property type="entry name" value="ZN2_CY6_FUNGAL_2"/>
    <property type="match status" value="1"/>
</dbReference>
<dbReference type="SUPFAM" id="SSF57701">
    <property type="entry name" value="Zn2/Cys6 DNA-binding domain"/>
    <property type="match status" value="1"/>
</dbReference>
<dbReference type="EMBL" id="JASWJB010000077">
    <property type="protein sequence ID" value="KAK2600319.1"/>
    <property type="molecule type" value="Genomic_DNA"/>
</dbReference>
<gene>
    <name evidence="4" type="ORF">QQS21_004960</name>
</gene>
<evidence type="ECO:0000256" key="2">
    <source>
        <dbReference type="SAM" id="MobiDB-lite"/>
    </source>
</evidence>
<dbReference type="SMART" id="SM00066">
    <property type="entry name" value="GAL4"/>
    <property type="match status" value="1"/>
</dbReference>
<comment type="caution">
    <text evidence="4">The sequence shown here is derived from an EMBL/GenBank/DDBJ whole genome shotgun (WGS) entry which is preliminary data.</text>
</comment>
<evidence type="ECO:0000313" key="5">
    <source>
        <dbReference type="Proteomes" id="UP001251528"/>
    </source>
</evidence>
<protein>
    <recommendedName>
        <fullName evidence="3">Zn(2)-C6 fungal-type domain-containing protein</fullName>
    </recommendedName>
</protein>
<feature type="domain" description="Zn(2)-C6 fungal-type" evidence="3">
    <location>
        <begin position="10"/>
        <end position="38"/>
    </location>
</feature>
<organism evidence="4 5">
    <name type="scientific">Conoideocrella luteorostrata</name>
    <dbReference type="NCBI Taxonomy" id="1105319"/>
    <lineage>
        <taxon>Eukaryota</taxon>
        <taxon>Fungi</taxon>
        <taxon>Dikarya</taxon>
        <taxon>Ascomycota</taxon>
        <taxon>Pezizomycotina</taxon>
        <taxon>Sordariomycetes</taxon>
        <taxon>Hypocreomycetidae</taxon>
        <taxon>Hypocreales</taxon>
        <taxon>Clavicipitaceae</taxon>
        <taxon>Conoideocrella</taxon>
    </lineage>
</organism>
<dbReference type="PANTHER" id="PTHR38111:SF9">
    <property type="entry name" value="ZN(2)-C6 FUNGAL-TYPE DOMAIN-CONTAINING PROTEIN"/>
    <property type="match status" value="1"/>
</dbReference>
<dbReference type="PANTHER" id="PTHR38111">
    <property type="entry name" value="ZN(2)-C6 FUNGAL-TYPE DOMAIN-CONTAINING PROTEIN-RELATED"/>
    <property type="match status" value="1"/>
</dbReference>
<evidence type="ECO:0000259" key="3">
    <source>
        <dbReference type="PROSITE" id="PS50048"/>
    </source>
</evidence>
<name>A0AAJ0CRE4_9HYPO</name>
<reference evidence="4" key="1">
    <citation type="submission" date="2023-06" db="EMBL/GenBank/DDBJ databases">
        <title>Conoideocrella luteorostrata (Hypocreales: Clavicipitaceae), a potential biocontrol fungus for elongate hemlock scale in United States Christmas tree production areas.</title>
        <authorList>
            <person name="Barrett H."/>
            <person name="Lovett B."/>
            <person name="Macias A.M."/>
            <person name="Stajich J.E."/>
            <person name="Kasson M.T."/>
        </authorList>
    </citation>
    <scope>NUCLEOTIDE SEQUENCE</scope>
    <source>
        <strain evidence="4">ARSEF 14590</strain>
    </source>
</reference>
<dbReference type="GO" id="GO:0000981">
    <property type="term" value="F:DNA-binding transcription factor activity, RNA polymerase II-specific"/>
    <property type="evidence" value="ECO:0007669"/>
    <property type="project" value="InterPro"/>
</dbReference>
<dbReference type="AlphaFoldDB" id="A0AAJ0CRE4"/>
<dbReference type="InterPro" id="IPR053178">
    <property type="entry name" value="Osmoadaptation_assoc"/>
</dbReference>
<dbReference type="CDD" id="cd00067">
    <property type="entry name" value="GAL4"/>
    <property type="match status" value="1"/>
</dbReference>
<dbReference type="InterPro" id="IPR001138">
    <property type="entry name" value="Zn2Cys6_DnaBD"/>
</dbReference>
<keyword evidence="5" id="KW-1185">Reference proteome</keyword>
<dbReference type="Proteomes" id="UP001251528">
    <property type="component" value="Unassembled WGS sequence"/>
</dbReference>
<dbReference type="Pfam" id="PF00172">
    <property type="entry name" value="Zn_clus"/>
    <property type="match status" value="1"/>
</dbReference>
<dbReference type="PROSITE" id="PS00463">
    <property type="entry name" value="ZN2_CY6_FUNGAL_1"/>
    <property type="match status" value="1"/>
</dbReference>